<keyword evidence="4" id="KW-1185">Reference proteome</keyword>
<dbReference type="EMBL" id="QAYG01000001">
    <property type="protein sequence ID" value="PTW63102.1"/>
    <property type="molecule type" value="Genomic_DNA"/>
</dbReference>
<name>A0A2T5VH77_9HYPH</name>
<evidence type="ECO:0000313" key="4">
    <source>
        <dbReference type="Proteomes" id="UP000244081"/>
    </source>
</evidence>
<sequence>MRPGLLLPIALLGIPILEITVFIQVGSLIGVFPTLAMIFVTAVIGTALLRYQGFSLLTRIRAEMDAGRIPGAELGHGAMILVAGVLLLTPGFVTDTIGFLLFVPAVRSALWRFIARHVVVIDMARGGAQTASPRDPVVDLDEEEWSRKPGNPETPWNNKRLN</sequence>
<dbReference type="PANTHER" id="PTHR35335:SF1">
    <property type="entry name" value="UPF0716 PROTEIN FXSA"/>
    <property type="match status" value="1"/>
</dbReference>
<dbReference type="NCBIfam" id="NF008528">
    <property type="entry name" value="PRK11463.1-2"/>
    <property type="match status" value="1"/>
</dbReference>
<dbReference type="Proteomes" id="UP000244081">
    <property type="component" value="Unassembled WGS sequence"/>
</dbReference>
<dbReference type="OrthoDB" id="9792788at2"/>
<organism evidence="3 4">
    <name type="scientific">Breoghania corrubedonensis</name>
    <dbReference type="NCBI Taxonomy" id="665038"/>
    <lineage>
        <taxon>Bacteria</taxon>
        <taxon>Pseudomonadati</taxon>
        <taxon>Pseudomonadota</taxon>
        <taxon>Alphaproteobacteria</taxon>
        <taxon>Hyphomicrobiales</taxon>
        <taxon>Stappiaceae</taxon>
        <taxon>Breoghania</taxon>
    </lineage>
</organism>
<dbReference type="InterPro" id="IPR007313">
    <property type="entry name" value="FxsA"/>
</dbReference>
<evidence type="ECO:0000256" key="1">
    <source>
        <dbReference type="SAM" id="MobiDB-lite"/>
    </source>
</evidence>
<keyword evidence="2" id="KW-0812">Transmembrane</keyword>
<comment type="caution">
    <text evidence="3">The sequence shown here is derived from an EMBL/GenBank/DDBJ whole genome shotgun (WGS) entry which is preliminary data.</text>
</comment>
<keyword evidence="2" id="KW-1133">Transmembrane helix</keyword>
<dbReference type="RefSeq" id="WP_107988581.1">
    <property type="nucleotide sequence ID" value="NZ_QAYG01000001.1"/>
</dbReference>
<proteinExistence type="predicted"/>
<keyword evidence="2" id="KW-0472">Membrane</keyword>
<protein>
    <submittedName>
        <fullName evidence="3">UPF0716 protein FxsA</fullName>
    </submittedName>
</protein>
<feature type="transmembrane region" description="Helical" evidence="2">
    <location>
        <begin position="72"/>
        <end position="91"/>
    </location>
</feature>
<accession>A0A2T5VH77</accession>
<reference evidence="3 4" key="1">
    <citation type="submission" date="2018-04" db="EMBL/GenBank/DDBJ databases">
        <title>Genomic Encyclopedia of Archaeal and Bacterial Type Strains, Phase II (KMG-II): from individual species to whole genera.</title>
        <authorList>
            <person name="Goeker M."/>
        </authorList>
    </citation>
    <scope>NUCLEOTIDE SEQUENCE [LARGE SCALE GENOMIC DNA]</scope>
    <source>
        <strain evidence="3 4">DSM 23382</strain>
    </source>
</reference>
<feature type="region of interest" description="Disordered" evidence="1">
    <location>
        <begin position="128"/>
        <end position="162"/>
    </location>
</feature>
<dbReference type="Pfam" id="PF04186">
    <property type="entry name" value="FxsA"/>
    <property type="match status" value="1"/>
</dbReference>
<gene>
    <name evidence="3" type="ORF">C8N35_1011152</name>
</gene>
<feature type="transmembrane region" description="Helical" evidence="2">
    <location>
        <begin position="5"/>
        <end position="25"/>
    </location>
</feature>
<dbReference type="PANTHER" id="PTHR35335">
    <property type="entry name" value="UPF0716 PROTEIN FXSA"/>
    <property type="match status" value="1"/>
</dbReference>
<feature type="transmembrane region" description="Helical" evidence="2">
    <location>
        <begin position="31"/>
        <end position="51"/>
    </location>
</feature>
<dbReference type="GO" id="GO:0016020">
    <property type="term" value="C:membrane"/>
    <property type="evidence" value="ECO:0007669"/>
    <property type="project" value="InterPro"/>
</dbReference>
<dbReference type="AlphaFoldDB" id="A0A2T5VH77"/>
<evidence type="ECO:0000256" key="2">
    <source>
        <dbReference type="SAM" id="Phobius"/>
    </source>
</evidence>
<evidence type="ECO:0000313" key="3">
    <source>
        <dbReference type="EMBL" id="PTW63102.1"/>
    </source>
</evidence>